<dbReference type="InterPro" id="IPR042837">
    <property type="entry name" value="PTX3"/>
</dbReference>
<keyword evidence="1 3" id="KW-0732">Signal</keyword>
<dbReference type="SMART" id="SM00560">
    <property type="entry name" value="LamGL"/>
    <property type="match status" value="2"/>
</dbReference>
<feature type="domain" description="LamG-like jellyroll fold" evidence="4">
    <location>
        <begin position="555"/>
        <end position="701"/>
    </location>
</feature>
<sequence length="714" mass="73511">MTGRTGYGRARRAAAAAVIAAGTVLATPGTVLAASGGLPPKQPLVSDLGADGAPCVSGEERPYVRSVPQVTARLYGPGGGQPGEVSRVRGEFEAWWQGEGGAEERVTGTTITMSDTAPFTWQLPDTVPADTVVSWRVRAVNDAGASAWSSEGAGAPCQFVYDRTAPDAPVVSSSDYPDDGTWSPGVGVRGTFRFSAQADDIVAYSYSFLGGAPKAVAADADGSAGIRFVPEKSGVQILSVQAQDRAGNRGPRTDYTFRVGAGPAPVARWRLTDAAGSRSAAAEAGGAARAGAGVTFGAPAPSGTPLTSTASLDGSGHGFLTPGSPVVTDTAETFAVGGWVRPGRVDGTRTVLSQDAGTARAFTLGLAQAGAAPVWSFSVGGARVTGGLPETGAWAYVLGQYDAGTGTARLYVNGRAVGEETAVTAVAGEGAFQIGRARGAQGYRDRWQGEIGDVRAYDRIVVASEVKELATRAARRLGHWALDTAPDGLAPEEGGGAPLKLGTGASLYRLGDPCDPLDLECGQDWPLEMDGDGHLRLDGASGHAATDAPVVDTSGSFTVSVRVRLTDDEPATPMTAISQGGEHGDAFKVRYDPENSSWDLVMAHADEPGAPETVLSRIESPDGNTGPGHRLTVVHDASAKQVSFYLDGVKYDEGGTAGFDTAWKSTGGLQLGRARTADGWGEYLHGAVDSVFAYEGVLPEEDIRRLPWLTAAGS</sequence>
<evidence type="ECO:0000256" key="3">
    <source>
        <dbReference type="SAM" id="SignalP"/>
    </source>
</evidence>
<feature type="chain" id="PRO_5026672040" evidence="3">
    <location>
        <begin position="34"/>
        <end position="714"/>
    </location>
</feature>
<dbReference type="Proteomes" id="UP000471648">
    <property type="component" value="Unassembled WGS sequence"/>
</dbReference>
<feature type="signal peptide" evidence="3">
    <location>
        <begin position="1"/>
        <end position="33"/>
    </location>
</feature>
<keyword evidence="2" id="KW-1015">Disulfide bond</keyword>
<dbReference type="EMBL" id="JAAGME010001089">
    <property type="protein sequence ID" value="NEB70628.1"/>
    <property type="molecule type" value="Genomic_DNA"/>
</dbReference>
<dbReference type="PANTHER" id="PTHR46943:SF1">
    <property type="entry name" value="PENTRAXIN-RELATED PROTEIN PTX3"/>
    <property type="match status" value="1"/>
</dbReference>
<dbReference type="Pfam" id="PF13385">
    <property type="entry name" value="Laminin_G_3"/>
    <property type="match status" value="2"/>
</dbReference>
<feature type="domain" description="LamG-like jellyroll fold" evidence="4">
    <location>
        <begin position="332"/>
        <end position="464"/>
    </location>
</feature>
<dbReference type="GO" id="GO:0006955">
    <property type="term" value="P:immune response"/>
    <property type="evidence" value="ECO:0007669"/>
    <property type="project" value="InterPro"/>
</dbReference>
<protein>
    <submittedName>
        <fullName evidence="5">LamG domain-containing protein</fullName>
    </submittedName>
</protein>
<dbReference type="InterPro" id="IPR013320">
    <property type="entry name" value="ConA-like_dom_sf"/>
</dbReference>
<accession>A0A6N9VH69</accession>
<dbReference type="InterPro" id="IPR006558">
    <property type="entry name" value="LamG-like"/>
</dbReference>
<comment type="caution">
    <text evidence="5">The sequence shown here is derived from an EMBL/GenBank/DDBJ whole genome shotgun (WGS) entry which is preliminary data.</text>
</comment>
<evidence type="ECO:0000313" key="5">
    <source>
        <dbReference type="EMBL" id="NEB70628.1"/>
    </source>
</evidence>
<dbReference type="AlphaFoldDB" id="A0A6N9VH69"/>
<evidence type="ECO:0000313" key="6">
    <source>
        <dbReference type="Proteomes" id="UP000471648"/>
    </source>
</evidence>
<reference evidence="5 6" key="1">
    <citation type="submission" date="2020-01" db="EMBL/GenBank/DDBJ databases">
        <title>Insect and environment-associated Actinomycetes.</title>
        <authorList>
            <person name="Currrie C."/>
            <person name="Chevrette M."/>
            <person name="Carlson C."/>
            <person name="Stubbendieck R."/>
            <person name="Wendt-Pienkowski E."/>
        </authorList>
    </citation>
    <scope>NUCLEOTIDE SEQUENCE [LARGE SCALE GENOMIC DNA]</scope>
    <source>
        <strain evidence="5 6">SID14438</strain>
    </source>
</reference>
<dbReference type="SUPFAM" id="SSF49899">
    <property type="entry name" value="Concanavalin A-like lectins/glucanases"/>
    <property type="match status" value="2"/>
</dbReference>
<evidence type="ECO:0000256" key="2">
    <source>
        <dbReference type="ARBA" id="ARBA00023157"/>
    </source>
</evidence>
<evidence type="ECO:0000259" key="4">
    <source>
        <dbReference type="SMART" id="SM00560"/>
    </source>
</evidence>
<gene>
    <name evidence="5" type="ORF">G3I39_26735</name>
</gene>
<organism evidence="5 6">
    <name type="scientific">Streptomyces microflavus</name>
    <name type="common">Streptomyces lipmanii</name>
    <dbReference type="NCBI Taxonomy" id="1919"/>
    <lineage>
        <taxon>Bacteria</taxon>
        <taxon>Bacillati</taxon>
        <taxon>Actinomycetota</taxon>
        <taxon>Actinomycetes</taxon>
        <taxon>Kitasatosporales</taxon>
        <taxon>Streptomycetaceae</taxon>
        <taxon>Streptomyces</taxon>
    </lineage>
</organism>
<proteinExistence type="predicted"/>
<evidence type="ECO:0000256" key="1">
    <source>
        <dbReference type="ARBA" id="ARBA00022729"/>
    </source>
</evidence>
<dbReference type="PANTHER" id="PTHR46943">
    <property type="entry name" value="PENTRAXIN-RELATED PROTEIN PTX3"/>
    <property type="match status" value="1"/>
</dbReference>
<name>A0A6N9VH69_STRMI</name>
<dbReference type="RefSeq" id="WP_164358344.1">
    <property type="nucleotide sequence ID" value="NZ_JAAGME010001089.1"/>
</dbReference>
<dbReference type="Gene3D" id="2.60.120.200">
    <property type="match status" value="2"/>
</dbReference>